<dbReference type="PROSITE" id="PS00036">
    <property type="entry name" value="BZIP_BASIC"/>
    <property type="match status" value="1"/>
</dbReference>
<evidence type="ECO:0000313" key="4">
    <source>
        <dbReference type="Proteomes" id="UP001491310"/>
    </source>
</evidence>
<dbReference type="InterPro" id="IPR046347">
    <property type="entry name" value="bZIP_sf"/>
</dbReference>
<evidence type="ECO:0000256" key="1">
    <source>
        <dbReference type="SAM" id="MobiDB-lite"/>
    </source>
</evidence>
<name>A0ABR2YWB3_9CHLO</name>
<sequence>MGSGYLGLDPGMSSVGVCAPLAYQPYTPYENDAAERQLADLFPNHLDLLNVPGLPQIDPYHAVFQEDALFGPSAEDGQEGEEKPRSKMQEKNRRAQRRFRERQKTKFTELTGKVEELEGRLGELLSEKARLEDRTTILEHTLEMRRATSGETDDSLARHLSSVDLSDTGASNSSPLGQLSSPHLHAPLAAAGQLGDDLAEGSVRFFHDELRLSLPFNGEHSLSLEDLKKTSPRDIICIYEQYVEELRACLQTEAAHQPLTPAAVRVVKLANEISTLLLRAWALNPVAMRQMHQHLSSHAEERTPDTRNEHRRIAACLRLTEEQRKKLIAVTARFQHQRSTLLSQRQGIYARLQRPSDRGTVIEEAIDEFLKAHDTMKMLKINLCQEHWETLSYGSTATQLLTPWQMATLLVESYPQWHDFPALADALETR</sequence>
<dbReference type="Gene3D" id="1.20.5.170">
    <property type="match status" value="1"/>
</dbReference>
<feature type="compositionally biased region" description="Basic and acidic residues" evidence="1">
    <location>
        <begin position="80"/>
        <end position="93"/>
    </location>
</feature>
<dbReference type="InterPro" id="IPR004827">
    <property type="entry name" value="bZIP"/>
</dbReference>
<comment type="caution">
    <text evidence="3">The sequence shown here is derived from an EMBL/GenBank/DDBJ whole genome shotgun (WGS) entry which is preliminary data.</text>
</comment>
<proteinExistence type="predicted"/>
<evidence type="ECO:0000313" key="3">
    <source>
        <dbReference type="EMBL" id="KAK9915932.1"/>
    </source>
</evidence>
<feature type="region of interest" description="Disordered" evidence="1">
    <location>
        <begin position="71"/>
        <end position="103"/>
    </location>
</feature>
<dbReference type="EMBL" id="JALJOT010000004">
    <property type="protein sequence ID" value="KAK9915932.1"/>
    <property type="molecule type" value="Genomic_DNA"/>
</dbReference>
<gene>
    <name evidence="3" type="ORF">WJX75_006126</name>
</gene>
<reference evidence="3 4" key="1">
    <citation type="journal article" date="2024" name="Nat. Commun.">
        <title>Phylogenomics reveals the evolutionary origins of lichenization in chlorophyte algae.</title>
        <authorList>
            <person name="Puginier C."/>
            <person name="Libourel C."/>
            <person name="Otte J."/>
            <person name="Skaloud P."/>
            <person name="Haon M."/>
            <person name="Grisel S."/>
            <person name="Petersen M."/>
            <person name="Berrin J.G."/>
            <person name="Delaux P.M."/>
            <person name="Dal Grande F."/>
            <person name="Keller J."/>
        </authorList>
    </citation>
    <scope>NUCLEOTIDE SEQUENCE [LARGE SCALE GENOMIC DNA]</scope>
    <source>
        <strain evidence="3 4">SAG 216-7</strain>
    </source>
</reference>
<dbReference type="Pfam" id="PF00170">
    <property type="entry name" value="bZIP_1"/>
    <property type="match status" value="1"/>
</dbReference>
<organism evidence="3 4">
    <name type="scientific">Coccomyxa subellipsoidea</name>
    <dbReference type="NCBI Taxonomy" id="248742"/>
    <lineage>
        <taxon>Eukaryota</taxon>
        <taxon>Viridiplantae</taxon>
        <taxon>Chlorophyta</taxon>
        <taxon>core chlorophytes</taxon>
        <taxon>Trebouxiophyceae</taxon>
        <taxon>Trebouxiophyceae incertae sedis</taxon>
        <taxon>Coccomyxaceae</taxon>
        <taxon>Coccomyxa</taxon>
    </lineage>
</organism>
<dbReference type="SMART" id="SM00338">
    <property type="entry name" value="BRLZ"/>
    <property type="match status" value="1"/>
</dbReference>
<dbReference type="Proteomes" id="UP001491310">
    <property type="component" value="Unassembled WGS sequence"/>
</dbReference>
<protein>
    <recommendedName>
        <fullName evidence="2">BZIP domain-containing protein</fullName>
    </recommendedName>
</protein>
<evidence type="ECO:0000259" key="2">
    <source>
        <dbReference type="PROSITE" id="PS50217"/>
    </source>
</evidence>
<dbReference type="SUPFAM" id="SSF57959">
    <property type="entry name" value="Leucine zipper domain"/>
    <property type="match status" value="1"/>
</dbReference>
<keyword evidence="4" id="KW-1185">Reference proteome</keyword>
<feature type="domain" description="BZIP" evidence="2">
    <location>
        <begin position="82"/>
        <end position="145"/>
    </location>
</feature>
<accession>A0ABR2YWB3</accession>
<dbReference type="PROSITE" id="PS50217">
    <property type="entry name" value="BZIP"/>
    <property type="match status" value="1"/>
</dbReference>